<dbReference type="GO" id="GO:0008154">
    <property type="term" value="P:actin polymerization or depolymerization"/>
    <property type="evidence" value="ECO:0007669"/>
    <property type="project" value="TreeGrafter"/>
</dbReference>
<keyword evidence="7" id="KW-1185">Reference proteome</keyword>
<dbReference type="InterPro" id="IPR007123">
    <property type="entry name" value="Gelsolin-like_dom"/>
</dbReference>
<feature type="domain" description="Gelsolin-like" evidence="5">
    <location>
        <begin position="334"/>
        <end position="402"/>
    </location>
</feature>
<dbReference type="GO" id="GO:0015629">
    <property type="term" value="C:actin cytoskeleton"/>
    <property type="evidence" value="ECO:0007669"/>
    <property type="project" value="TreeGrafter"/>
</dbReference>
<comment type="caution">
    <text evidence="6">The sequence shown here is derived from an EMBL/GenBank/DDBJ whole genome shotgun (WGS) entry which is preliminary data.</text>
</comment>
<dbReference type="FunFam" id="3.40.20.10:FF:000043">
    <property type="entry name" value="macrophage-capping protein-like isoform X2"/>
    <property type="match status" value="1"/>
</dbReference>
<dbReference type="CDD" id="cd11292">
    <property type="entry name" value="gelsolin_S3_like"/>
    <property type="match status" value="1"/>
</dbReference>
<evidence type="ECO:0000256" key="4">
    <source>
        <dbReference type="ARBA" id="ARBA00023203"/>
    </source>
</evidence>
<evidence type="ECO:0000256" key="2">
    <source>
        <dbReference type="ARBA" id="ARBA00022467"/>
    </source>
</evidence>
<evidence type="ECO:0000313" key="6">
    <source>
        <dbReference type="EMBL" id="TPX56058.1"/>
    </source>
</evidence>
<dbReference type="CDD" id="cd11290">
    <property type="entry name" value="gelsolin_S1_like"/>
    <property type="match status" value="1"/>
</dbReference>
<reference evidence="6 7" key="1">
    <citation type="journal article" date="2019" name="Sci. Rep.">
        <title>Comparative genomics of chytrid fungi reveal insights into the obligate biotrophic and pathogenic lifestyle of Synchytrium endobioticum.</title>
        <authorList>
            <person name="van de Vossenberg B.T.L.H."/>
            <person name="Warris S."/>
            <person name="Nguyen H.D.T."/>
            <person name="van Gent-Pelzer M.P.E."/>
            <person name="Joly D.L."/>
            <person name="van de Geest H.C."/>
            <person name="Bonants P.J.M."/>
            <person name="Smith D.S."/>
            <person name="Levesque C.A."/>
            <person name="van der Lee T.A.J."/>
        </authorList>
    </citation>
    <scope>NUCLEOTIDE SEQUENCE [LARGE SCALE GENOMIC DNA]</scope>
    <source>
        <strain evidence="6 7">CBS 809.83</strain>
    </source>
</reference>
<accession>A0A507DYL8</accession>
<proteinExistence type="inferred from homology"/>
<dbReference type="PANTHER" id="PTHR11977">
    <property type="entry name" value="VILLIN"/>
    <property type="match status" value="1"/>
</dbReference>
<evidence type="ECO:0000313" key="7">
    <source>
        <dbReference type="Proteomes" id="UP000318582"/>
    </source>
</evidence>
<dbReference type="PANTHER" id="PTHR11977:SF130">
    <property type="entry name" value="SEVERIN"/>
    <property type="match status" value="1"/>
</dbReference>
<dbReference type="GO" id="GO:0005737">
    <property type="term" value="C:cytoplasm"/>
    <property type="evidence" value="ECO:0007669"/>
    <property type="project" value="TreeGrafter"/>
</dbReference>
<gene>
    <name evidence="6" type="ORF">PhCBS80983_g04831</name>
</gene>
<keyword evidence="4" id="KW-0009">Actin-binding</keyword>
<dbReference type="Proteomes" id="UP000318582">
    <property type="component" value="Unassembled WGS sequence"/>
</dbReference>
<evidence type="ECO:0000259" key="5">
    <source>
        <dbReference type="Pfam" id="PF00626"/>
    </source>
</evidence>
<evidence type="ECO:0000256" key="1">
    <source>
        <dbReference type="ARBA" id="ARBA00008418"/>
    </source>
</evidence>
<name>A0A507DYL8_9FUNG</name>
<protein>
    <recommendedName>
        <fullName evidence="5">Gelsolin-like domain-containing protein</fullName>
    </recommendedName>
</protein>
<keyword evidence="2" id="KW-0117">Actin capping</keyword>
<evidence type="ECO:0000256" key="3">
    <source>
        <dbReference type="ARBA" id="ARBA00022737"/>
    </source>
</evidence>
<comment type="similarity">
    <text evidence="1">Belongs to the villin/gelsolin family.</text>
</comment>
<dbReference type="SUPFAM" id="SSF55753">
    <property type="entry name" value="Actin depolymerizing proteins"/>
    <property type="match status" value="3"/>
</dbReference>
<dbReference type="GO" id="GO:0051693">
    <property type="term" value="P:actin filament capping"/>
    <property type="evidence" value="ECO:0007669"/>
    <property type="project" value="UniProtKB-KW"/>
</dbReference>
<dbReference type="Pfam" id="PF00626">
    <property type="entry name" value="Gelsolin"/>
    <property type="match status" value="3"/>
</dbReference>
<dbReference type="AlphaFoldDB" id="A0A507DYL8"/>
<dbReference type="InterPro" id="IPR029006">
    <property type="entry name" value="ADF-H/Gelsolin-like_dom_sf"/>
</dbReference>
<dbReference type="STRING" id="109895.A0A507DYL8"/>
<feature type="domain" description="Gelsolin-like" evidence="5">
    <location>
        <begin position="189"/>
        <end position="243"/>
    </location>
</feature>
<dbReference type="InterPro" id="IPR007122">
    <property type="entry name" value="Villin/Gelsolin"/>
</dbReference>
<keyword evidence="3" id="KW-0677">Repeat</keyword>
<dbReference type="Gene3D" id="3.40.20.10">
    <property type="entry name" value="Severin"/>
    <property type="match status" value="3"/>
</dbReference>
<feature type="domain" description="Gelsolin-like" evidence="5">
    <location>
        <begin position="53"/>
        <end position="136"/>
    </location>
</feature>
<dbReference type="PRINTS" id="PR00597">
    <property type="entry name" value="GELSOLIN"/>
</dbReference>
<dbReference type="SMART" id="SM00262">
    <property type="entry name" value="GEL"/>
    <property type="match status" value="3"/>
</dbReference>
<sequence length="407" mass="45611">MMKSRPLDLSDTNIAGLGTDLEKKVRLDAAQTEKAWESAGKATGLKIWRIEQFKVVPWPEKDYGKFHAGDSYIVINTYKQPNTDKLLHDIHFWLGLETTQDEAGTAAYKTVELDDYLGTSPVQHREVQGFESMLFLSYFKSFTILEGGTATGFRHVEEKEKFTPRLLHIYSLPTNTPRLPKRKLVTTLMVKQVEAKVDSLNSGDVFVLDLGKEIIQWNGSGASGMEKNKAAEYVRKLDDERKDAKVTVYGAYFLRSMQPGSMSQENPPLFPEESDSDVSKFYEPLGGKTGPIATAAEGAARAAEQHKPLTVEKSLYKLSNAGGALHFSEEAKGTVKKDKLDGNDVFVYDCGIEVFVWVGKQADAEERKKAMYFALEYIKQNNRPLELPVTRLLEGAENQVFLDAFDI</sequence>
<dbReference type="GO" id="GO:0051015">
    <property type="term" value="F:actin filament binding"/>
    <property type="evidence" value="ECO:0007669"/>
    <property type="project" value="InterPro"/>
</dbReference>
<organism evidence="6 7">
    <name type="scientific">Powellomyces hirtus</name>
    <dbReference type="NCBI Taxonomy" id="109895"/>
    <lineage>
        <taxon>Eukaryota</taxon>
        <taxon>Fungi</taxon>
        <taxon>Fungi incertae sedis</taxon>
        <taxon>Chytridiomycota</taxon>
        <taxon>Chytridiomycota incertae sedis</taxon>
        <taxon>Chytridiomycetes</taxon>
        <taxon>Spizellomycetales</taxon>
        <taxon>Powellomycetaceae</taxon>
        <taxon>Powellomyces</taxon>
    </lineage>
</organism>
<dbReference type="EMBL" id="QEAQ01000087">
    <property type="protein sequence ID" value="TPX56058.1"/>
    <property type="molecule type" value="Genomic_DNA"/>
</dbReference>